<keyword evidence="6" id="KW-1185">Reference proteome</keyword>
<evidence type="ECO:0000256" key="2">
    <source>
        <dbReference type="ARBA" id="ARBA00022801"/>
    </source>
</evidence>
<evidence type="ECO:0000313" key="6">
    <source>
        <dbReference type="Proteomes" id="UP000594042"/>
    </source>
</evidence>
<protein>
    <submittedName>
        <fullName evidence="5">Heparan N-sulfatase</fullName>
    </submittedName>
</protein>
<evidence type="ECO:0000256" key="1">
    <source>
        <dbReference type="ARBA" id="ARBA00008779"/>
    </source>
</evidence>
<dbReference type="KEGG" id="copr:Cop2CBH44_29090"/>
<dbReference type="PANTHER" id="PTHR42693:SF53">
    <property type="entry name" value="ENDO-4-O-SULFATASE"/>
    <property type="match status" value="1"/>
</dbReference>
<comment type="similarity">
    <text evidence="1">Belongs to the sulfatase family.</text>
</comment>
<sequence>MGYPTKIIYTAALISSINNLSAQEKIKNTKPNIVVFLADDAGMDFGCYGNKNISTPNIDKIAKNGILFKNAFLTAPQSSPSRTSMLSGKFAHTIGTEDLHNGLNAETLILPTYLHRAGYVTASMLKTHWGPNGDKQFDVRIKGDYLPNQGPLSDELFQNYNKFLDENKDKPFFIWVGFIDPHRPYNRNNTEQQNDPKKIQVPPYLVNSDKTKRDMADYYNEISRMDNNIGTMMDELDKRGLTDNTIFVFMSDNGMPFPRCKGTLYDSGIQTPLLFMWKGKITPGTTHSNGMVSSIDLTPTLLDLAGIDIPQDMYGRGFKKLLFDPTQKGSEFIYAERNWHDADEYMRCIRSNKYKLVYNAYYNIPHGTSMDISTSNSWYELKRLQRSNKLTENMKQIFQCPRAMVEIYDLEKDPYELNNVADLPEYREIGEKLAAKLVKWQKDTQDHPWWKRRRSDQNDRITGFPLFKTRPPMWTD</sequence>
<dbReference type="InterPro" id="IPR017850">
    <property type="entry name" value="Alkaline_phosphatase_core_sf"/>
</dbReference>
<dbReference type="Gene3D" id="3.40.720.10">
    <property type="entry name" value="Alkaline Phosphatase, subunit A"/>
    <property type="match status" value="1"/>
</dbReference>
<dbReference type="InterPro" id="IPR000917">
    <property type="entry name" value="Sulfatase_N"/>
</dbReference>
<dbReference type="RefSeq" id="WP_200755104.1">
    <property type="nucleotide sequence ID" value="NZ_AP023322.1"/>
</dbReference>
<dbReference type="EMBL" id="AP023322">
    <property type="protein sequence ID" value="BCI64556.1"/>
    <property type="molecule type" value="Genomic_DNA"/>
</dbReference>
<feature type="domain" description="Sulfatase N-terminal" evidence="4">
    <location>
        <begin position="31"/>
        <end position="307"/>
    </location>
</feature>
<dbReference type="GO" id="GO:0004065">
    <property type="term" value="F:arylsulfatase activity"/>
    <property type="evidence" value="ECO:0007669"/>
    <property type="project" value="TreeGrafter"/>
</dbReference>
<reference evidence="6" key="1">
    <citation type="submission" date="2020-07" db="EMBL/GenBank/DDBJ databases">
        <title>Complete genome sequencing of Coprobacter sp. strain 2CBH44.</title>
        <authorList>
            <person name="Sakamoto M."/>
            <person name="Murakami T."/>
            <person name="Mori H."/>
        </authorList>
    </citation>
    <scope>NUCLEOTIDE SEQUENCE [LARGE SCALE GENOMIC DNA]</scope>
    <source>
        <strain evidence="6">2CBH44</strain>
    </source>
</reference>
<dbReference type="InterPro" id="IPR050738">
    <property type="entry name" value="Sulfatase"/>
</dbReference>
<dbReference type="PANTHER" id="PTHR42693">
    <property type="entry name" value="ARYLSULFATASE FAMILY MEMBER"/>
    <property type="match status" value="1"/>
</dbReference>
<proteinExistence type="inferred from homology"/>
<comment type="PTM">
    <text evidence="3">The conversion to 3-oxoalanine (also known as C-formylglycine, FGly), of a serine or cysteine residue in prokaryotes and of a cysteine residue in eukaryotes, is critical for catalytic activity.</text>
</comment>
<gene>
    <name evidence="5" type="ORF">Cop2CBH44_29090</name>
</gene>
<feature type="modified residue" description="3-oxoalanine (Ser)" evidence="3">
    <location>
        <position position="78"/>
    </location>
</feature>
<dbReference type="Proteomes" id="UP000594042">
    <property type="component" value="Chromosome"/>
</dbReference>
<dbReference type="AlphaFoldDB" id="A0A7G1HY31"/>
<dbReference type="CDD" id="cd16027">
    <property type="entry name" value="SGSH"/>
    <property type="match status" value="1"/>
</dbReference>
<accession>A0A7G1HY31</accession>
<evidence type="ECO:0000259" key="4">
    <source>
        <dbReference type="Pfam" id="PF00884"/>
    </source>
</evidence>
<dbReference type="Pfam" id="PF00884">
    <property type="entry name" value="Sulfatase"/>
    <property type="match status" value="1"/>
</dbReference>
<dbReference type="SUPFAM" id="SSF53649">
    <property type="entry name" value="Alkaline phosphatase-like"/>
    <property type="match status" value="1"/>
</dbReference>
<evidence type="ECO:0000313" key="5">
    <source>
        <dbReference type="EMBL" id="BCI64556.1"/>
    </source>
</evidence>
<organism evidence="5 6">
    <name type="scientific">Coprobacter secundus subsp. similis</name>
    <dbReference type="NCBI Taxonomy" id="2751153"/>
    <lineage>
        <taxon>Bacteria</taxon>
        <taxon>Pseudomonadati</taxon>
        <taxon>Bacteroidota</taxon>
        <taxon>Bacteroidia</taxon>
        <taxon>Bacteroidales</taxon>
        <taxon>Barnesiellaceae</taxon>
        <taxon>Coprobacter</taxon>
    </lineage>
</organism>
<name>A0A7G1HY31_9BACT</name>
<keyword evidence="2" id="KW-0378">Hydrolase</keyword>
<evidence type="ECO:0000256" key="3">
    <source>
        <dbReference type="PIRSR" id="PIRSR600917-52"/>
    </source>
</evidence>